<accession>A0A0B6YVC7</accession>
<evidence type="ECO:0000259" key="2">
    <source>
        <dbReference type="Pfam" id="PF14875"/>
    </source>
</evidence>
<keyword evidence="1" id="KW-0812">Transmembrane</keyword>
<dbReference type="PANTHER" id="PTHR21093:SF2">
    <property type="entry name" value="DIVERGENT PROTEIN KINASE DOMAIN 1C"/>
    <property type="match status" value="1"/>
</dbReference>
<gene>
    <name evidence="3" type="primary">ORF38296</name>
</gene>
<feature type="domain" description="FAM69 N-terminal" evidence="2">
    <location>
        <begin position="54"/>
        <end position="102"/>
    </location>
</feature>
<name>A0A0B6YVC7_9EUPU</name>
<feature type="transmembrane region" description="Helical" evidence="1">
    <location>
        <begin position="20"/>
        <end position="40"/>
    </location>
</feature>
<proteinExistence type="predicted"/>
<dbReference type="AlphaFoldDB" id="A0A0B6YVC7"/>
<dbReference type="InterPro" id="IPR029244">
    <property type="entry name" value="FAM69_N"/>
</dbReference>
<evidence type="ECO:0000313" key="3">
    <source>
        <dbReference type="EMBL" id="CEK60057.1"/>
    </source>
</evidence>
<keyword evidence="1" id="KW-1133">Transmembrane helix</keyword>
<dbReference type="EMBL" id="HACG01013192">
    <property type="protein sequence ID" value="CEK60057.1"/>
    <property type="molecule type" value="Transcribed_RNA"/>
</dbReference>
<organism evidence="3">
    <name type="scientific">Arion vulgaris</name>
    <dbReference type="NCBI Taxonomy" id="1028688"/>
    <lineage>
        <taxon>Eukaryota</taxon>
        <taxon>Metazoa</taxon>
        <taxon>Spiralia</taxon>
        <taxon>Lophotrochozoa</taxon>
        <taxon>Mollusca</taxon>
        <taxon>Gastropoda</taxon>
        <taxon>Heterobranchia</taxon>
        <taxon>Euthyneura</taxon>
        <taxon>Panpulmonata</taxon>
        <taxon>Eupulmonata</taxon>
        <taxon>Stylommatophora</taxon>
        <taxon>Helicina</taxon>
        <taxon>Arionoidea</taxon>
        <taxon>Arionidae</taxon>
        <taxon>Arion</taxon>
    </lineage>
</organism>
<reference evidence="3" key="1">
    <citation type="submission" date="2014-12" db="EMBL/GenBank/DDBJ databases">
        <title>Insight into the proteome of Arion vulgaris.</title>
        <authorList>
            <person name="Aradska J."/>
            <person name="Bulat T."/>
            <person name="Smidak R."/>
            <person name="Sarate P."/>
            <person name="Gangsoo J."/>
            <person name="Sialana F."/>
            <person name="Bilban M."/>
            <person name="Lubec G."/>
        </authorList>
    </citation>
    <scope>NUCLEOTIDE SEQUENCE</scope>
    <source>
        <tissue evidence="3">Skin</tissue>
    </source>
</reference>
<dbReference type="PANTHER" id="PTHR21093">
    <property type="entry name" value="DIVERGENT PROTEIN KINASE DOMAIN 1C-RELATED"/>
    <property type="match status" value="1"/>
</dbReference>
<sequence length="239" mass="27533">YPLCLTWCNLKLTLKKRKKLMLCGVLLIGTIWLIFSHNAAQIRKEVNILRALPCSDTHSREIISSICSLYKKGEIVGDLCEPLCNKKLVQFVRCLNYKHGKFVVHVECTQICKQHETVPAVLKMIHEDVSNNTLKEIDKELSIHMHLQDKIDTINIHANTITAESLSLLIQDLLASEYGITPREGQDMLNVLWDEYGNYFTGTSTNLIFARSFWSVVRQNEYRISKVFSDWDVFPKIYG</sequence>
<protein>
    <recommendedName>
        <fullName evidence="2">FAM69 N-terminal domain-containing protein</fullName>
    </recommendedName>
</protein>
<feature type="non-terminal residue" evidence="3">
    <location>
        <position position="239"/>
    </location>
</feature>
<evidence type="ECO:0000256" key="1">
    <source>
        <dbReference type="SAM" id="Phobius"/>
    </source>
</evidence>
<feature type="non-terminal residue" evidence="3">
    <location>
        <position position="1"/>
    </location>
</feature>
<dbReference type="Pfam" id="PF14875">
    <property type="entry name" value="PIP49_N"/>
    <property type="match status" value="1"/>
</dbReference>
<keyword evidence="1" id="KW-0472">Membrane</keyword>